<proteinExistence type="predicted"/>
<protein>
    <submittedName>
        <fullName evidence="1">Uncharacterized protein</fullName>
    </submittedName>
</protein>
<sequence length="46" mass="5130">MMFPLSYEARSGNVTISEAKLASYPAFALSDKMVWAQASKARFLML</sequence>
<dbReference type="EMBL" id="GBRH01253444">
    <property type="protein sequence ID" value="JAD44451.1"/>
    <property type="molecule type" value="Transcribed_RNA"/>
</dbReference>
<evidence type="ECO:0000313" key="1">
    <source>
        <dbReference type="EMBL" id="JAD44451.1"/>
    </source>
</evidence>
<accession>A0A0A9A044</accession>
<organism evidence="1">
    <name type="scientific">Arundo donax</name>
    <name type="common">Giant reed</name>
    <name type="synonym">Donax arundinaceus</name>
    <dbReference type="NCBI Taxonomy" id="35708"/>
    <lineage>
        <taxon>Eukaryota</taxon>
        <taxon>Viridiplantae</taxon>
        <taxon>Streptophyta</taxon>
        <taxon>Embryophyta</taxon>
        <taxon>Tracheophyta</taxon>
        <taxon>Spermatophyta</taxon>
        <taxon>Magnoliopsida</taxon>
        <taxon>Liliopsida</taxon>
        <taxon>Poales</taxon>
        <taxon>Poaceae</taxon>
        <taxon>PACMAD clade</taxon>
        <taxon>Arundinoideae</taxon>
        <taxon>Arundineae</taxon>
        <taxon>Arundo</taxon>
    </lineage>
</organism>
<reference evidence="1" key="1">
    <citation type="submission" date="2014-09" db="EMBL/GenBank/DDBJ databases">
        <authorList>
            <person name="Magalhaes I.L.F."/>
            <person name="Oliveira U."/>
            <person name="Santos F.R."/>
            <person name="Vidigal T.H.D.A."/>
            <person name="Brescovit A.D."/>
            <person name="Santos A.J."/>
        </authorList>
    </citation>
    <scope>NUCLEOTIDE SEQUENCE</scope>
    <source>
        <tissue evidence="1">Shoot tissue taken approximately 20 cm above the soil surface</tissue>
    </source>
</reference>
<dbReference type="AlphaFoldDB" id="A0A0A9A044"/>
<reference evidence="1" key="2">
    <citation type="journal article" date="2015" name="Data Brief">
        <title>Shoot transcriptome of the giant reed, Arundo donax.</title>
        <authorList>
            <person name="Barrero R.A."/>
            <person name="Guerrero F.D."/>
            <person name="Moolhuijzen P."/>
            <person name="Goolsby J.A."/>
            <person name="Tidwell J."/>
            <person name="Bellgard S.E."/>
            <person name="Bellgard M.I."/>
        </authorList>
    </citation>
    <scope>NUCLEOTIDE SEQUENCE</scope>
    <source>
        <tissue evidence="1">Shoot tissue taken approximately 20 cm above the soil surface</tissue>
    </source>
</reference>
<name>A0A0A9A044_ARUDO</name>